<evidence type="ECO:0000256" key="1">
    <source>
        <dbReference type="SAM" id="Phobius"/>
    </source>
</evidence>
<evidence type="ECO:0000313" key="3">
    <source>
        <dbReference type="EMBL" id="OZS73321.1"/>
    </source>
</evidence>
<dbReference type="GO" id="GO:0009389">
    <property type="term" value="F:dimethyl sulfoxide reductase activity"/>
    <property type="evidence" value="ECO:0007669"/>
    <property type="project" value="TreeGrafter"/>
</dbReference>
<reference evidence="3 4" key="1">
    <citation type="submission" date="2017-07" db="EMBL/GenBank/DDBJ databases">
        <title>blaIMP-27 on transferable plasmids in Proteus mirabilis and Providencia rettgeri.</title>
        <authorList>
            <person name="Potter R."/>
        </authorList>
    </citation>
    <scope>NUCLEOTIDE SEQUENCE [LARGE SCALE GENOMIC DNA]</scope>
    <source>
        <strain evidence="3 4">PR1</strain>
    </source>
</reference>
<protein>
    <submittedName>
        <fullName evidence="2">DMSO reductase anchor subunit</fullName>
    </submittedName>
    <submittedName>
        <fullName evidence="3">Dimethylsulfoxide reductase</fullName>
    </submittedName>
</protein>
<organism evidence="3 4">
    <name type="scientific">Providencia rettgeri</name>
    <dbReference type="NCBI Taxonomy" id="587"/>
    <lineage>
        <taxon>Bacteria</taxon>
        <taxon>Pseudomonadati</taxon>
        <taxon>Pseudomonadota</taxon>
        <taxon>Gammaproteobacteria</taxon>
        <taxon>Enterobacterales</taxon>
        <taxon>Morganellaceae</taxon>
        <taxon>Providencia</taxon>
    </lineage>
</organism>
<evidence type="ECO:0000313" key="4">
    <source>
        <dbReference type="Proteomes" id="UP000216001"/>
    </source>
</evidence>
<feature type="transmembrane region" description="Helical" evidence="1">
    <location>
        <begin position="250"/>
        <end position="271"/>
    </location>
</feature>
<feature type="transmembrane region" description="Helical" evidence="1">
    <location>
        <begin position="12"/>
        <end position="32"/>
    </location>
</feature>
<dbReference type="PANTHER" id="PTHR38095">
    <property type="entry name" value="ANAEROBIC DIMETHYL SULFOXIDE REDUCTASE CHAIN YNFH"/>
    <property type="match status" value="1"/>
</dbReference>
<dbReference type="AlphaFoldDB" id="A0A264VPS8"/>
<feature type="transmembrane region" description="Helical" evidence="1">
    <location>
        <begin position="150"/>
        <end position="169"/>
    </location>
</feature>
<accession>A0A264VPS8</accession>
<dbReference type="STRING" id="587.RB151_039860"/>
<feature type="transmembrane region" description="Helical" evidence="1">
    <location>
        <begin position="220"/>
        <end position="243"/>
    </location>
</feature>
<gene>
    <name evidence="2" type="primary">dmsC_5</name>
    <name evidence="3" type="ORF">CHI95_17435</name>
    <name evidence="2" type="ORF">GHA_02798</name>
</gene>
<feature type="transmembrane region" description="Helical" evidence="1">
    <location>
        <begin position="116"/>
        <end position="138"/>
    </location>
</feature>
<sequence>MGNGLHEWPLILFTVLGQSIAGGVIVTGLAWLSTDDKPQKQRIVNAMFALWVLMGLGFLASMMHMGSPMRAFNSMNRVFASSLSNEVLFGSIFFALGGLWWLLSAMKKMPTGLDKVWLIITMLMGLLFVWAMTRVYMISTVPTWNTPHTTIGFFMTLFVVGPILGTLLLRVAKFPFNSGKLAAISIVAYIVTIASVLLQSGEIALIATSVQKAVDLVPDFGVLQVIRLVVTSLGLLLWILPVVRQNQPSVLSLLLGTVLVLIGEFIGRGLFYGLHMTVGMAVA</sequence>
<dbReference type="GO" id="GO:0005886">
    <property type="term" value="C:plasma membrane"/>
    <property type="evidence" value="ECO:0007669"/>
    <property type="project" value="TreeGrafter"/>
</dbReference>
<reference evidence="2" key="2">
    <citation type="submission" date="2020-05" db="EMBL/GenBank/DDBJ databases">
        <authorList>
            <person name="Delgado-Blas J."/>
        </authorList>
    </citation>
    <scope>NUCLEOTIDE SEQUENCE</scope>
    <source>
        <strain evidence="2">BB1453</strain>
    </source>
</reference>
<name>A0A264VPS8_PRORE</name>
<dbReference type="GO" id="GO:0009390">
    <property type="term" value="C:dimethyl sulfoxide reductase complex"/>
    <property type="evidence" value="ECO:0007669"/>
    <property type="project" value="TreeGrafter"/>
</dbReference>
<dbReference type="GO" id="GO:0019645">
    <property type="term" value="P:anaerobic electron transport chain"/>
    <property type="evidence" value="ECO:0007669"/>
    <property type="project" value="InterPro"/>
</dbReference>
<keyword evidence="1" id="KW-0472">Membrane</keyword>
<dbReference type="EMBL" id="CAHPSF010000007">
    <property type="protein sequence ID" value="CAB5702676.1"/>
    <property type="molecule type" value="Genomic_DNA"/>
</dbReference>
<dbReference type="Proteomes" id="UP000216001">
    <property type="component" value="Unassembled WGS sequence"/>
</dbReference>
<comment type="caution">
    <text evidence="3">The sequence shown here is derived from an EMBL/GenBank/DDBJ whole genome shotgun (WGS) entry which is preliminary data.</text>
</comment>
<feature type="transmembrane region" description="Helical" evidence="1">
    <location>
        <begin position="44"/>
        <end position="67"/>
    </location>
</feature>
<dbReference type="PANTHER" id="PTHR38095:SF1">
    <property type="entry name" value="ANAEROBIC DIMETHYL SULFOXIDE REDUCTASE CHAIN YNFH"/>
    <property type="match status" value="1"/>
</dbReference>
<dbReference type="RefSeq" id="WP_094962375.1">
    <property type="nucleotide sequence ID" value="NZ_ABDWLN020000012.1"/>
</dbReference>
<dbReference type="Proteomes" id="UP000834611">
    <property type="component" value="Unassembled WGS sequence"/>
</dbReference>
<proteinExistence type="predicted"/>
<keyword evidence="1" id="KW-0812">Transmembrane</keyword>
<feature type="transmembrane region" description="Helical" evidence="1">
    <location>
        <begin position="181"/>
        <end position="200"/>
    </location>
</feature>
<feature type="transmembrane region" description="Helical" evidence="1">
    <location>
        <begin position="87"/>
        <end position="104"/>
    </location>
</feature>
<keyword evidence="1" id="KW-1133">Transmembrane helix</keyword>
<evidence type="ECO:0000313" key="2">
    <source>
        <dbReference type="EMBL" id="CAB5702676.1"/>
    </source>
</evidence>
<dbReference type="EMBL" id="NOWC01000023">
    <property type="protein sequence ID" value="OZS73321.1"/>
    <property type="molecule type" value="Genomic_DNA"/>
</dbReference>
<dbReference type="InterPro" id="IPR007059">
    <property type="entry name" value="DmsC"/>
</dbReference>
<dbReference type="Pfam" id="PF04976">
    <property type="entry name" value="DmsC"/>
    <property type="match status" value="1"/>
</dbReference>